<evidence type="ECO:0000256" key="7">
    <source>
        <dbReference type="ARBA" id="ARBA00022741"/>
    </source>
</evidence>
<dbReference type="Proteomes" id="UP001180536">
    <property type="component" value="Unassembled WGS sequence"/>
</dbReference>
<sequence length="1130" mass="121620">MTPTGIRWRAVLAAGLLLLGAAAAAPIDDWRQRAVAVRKLADNDAMAAYTQAQRLQAELPADAPPADRTRVLNLLARIEVHLARTAEAMAHAEEALREATAAGDRAAQAEANMNIGLAAVNRNDVGRLVEVTSQTVAALEGVDRADLLAEALFRGALVYRRVGRLEEAVTMALQALDAAQRSGDPLVMAYARHGLAISYMQSGRLDEAMSQLQEMLRQAKAAGSRLQQGYALMALFEAAYQQGKRAEAYPYLDEAIAAFTAIGSPTGLGIAVNTQAEYALKEQRLQEARAANERGREILKITQLPAGWFFSALQRSKIEQQLGHPAEALAEADDAYRRALALGQPLHQALATRRLAELAAAAGDPTRAYRLVVESADLQAKATAERSADRLLQAAQHRRDEARRLELAELQRRGEQQAAELQARGLQERWLWTVLAGSLLALGGAVFFLLRLRRSRAEVRSLADTLEQRVRERTEQLERAQHAAEAATRAKSEFLANMSHEIRTPMNAILGMSYLALQSGLDAKQRNYVDKVHRAAESLLVVINDILDFSKIEAGKLEIESIPFQLADVFDQLANLLGMPAEEKGLELLFALPPGLPTGLVGDPSRLGQILLNLGNNAVKFTERGEVTMAVTVAERGAERVVLRFEVRDTGIGLSPEACQRLFQPFTQADASTSRRFGGTGLGLAICRHLVERMGGTIGVDSEPRRGSCFNFTLPFSLQPGLQPAAQPTELRGTRLLIVDDHPAARELLSTLVASLGLNAEMAADGEAALAAVASADAADRPFRLVLLDWRMPGMDGIECLARLTQGGASRHAPPTVLMVTAFGREQAERQLQARGLQVAALLPKPVTPSALLDACITALGQRATLPRRSEQRQELLQARQASLGGARVLLVEDNAINQELACSLLERAGVVVAVAANGREALAALDRDSFDAVLMDCQMPVMDGYEATRALRQRPALQGLPVIAMTANAMAGDREKVLAVGMNDHVAKPFQVDELFATLARWVGAKPARPGGLVAMPSELDTRAGLEAVNGNEMLYRRLLGMFREREADFETRVREACARGDAAGALRCAHDLKSVAGTLGMPALQQAAGALEAACGQGADAAAIEPLLADVSRQLAVLMHALPETAAA</sequence>
<keyword evidence="9 15" id="KW-1133">Transmembrane helix</keyword>
<feature type="transmembrane region" description="Helical" evidence="15">
    <location>
        <begin position="430"/>
        <end position="450"/>
    </location>
</feature>
<organism evidence="20 21">
    <name type="scientific">Pelomonas aquatica</name>
    <dbReference type="NCBI Taxonomy" id="431058"/>
    <lineage>
        <taxon>Bacteria</taxon>
        <taxon>Pseudomonadati</taxon>
        <taxon>Pseudomonadota</taxon>
        <taxon>Betaproteobacteria</taxon>
        <taxon>Burkholderiales</taxon>
        <taxon>Sphaerotilaceae</taxon>
        <taxon>Roseateles</taxon>
    </lineage>
</organism>
<dbReference type="SMART" id="SM00028">
    <property type="entry name" value="TPR"/>
    <property type="match status" value="4"/>
</dbReference>
<feature type="modified residue" description="4-aspartylphosphate" evidence="13">
    <location>
        <position position="937"/>
    </location>
</feature>
<evidence type="ECO:0000256" key="1">
    <source>
        <dbReference type="ARBA" id="ARBA00000085"/>
    </source>
</evidence>
<dbReference type="InterPro" id="IPR003594">
    <property type="entry name" value="HATPase_dom"/>
</dbReference>
<keyword evidence="8" id="KW-0067">ATP-binding</keyword>
<comment type="catalytic activity">
    <reaction evidence="1">
        <text>ATP + protein L-histidine = ADP + protein N-phospho-L-histidine.</text>
        <dbReference type="EC" id="2.7.13.3"/>
    </reaction>
</comment>
<evidence type="ECO:0000256" key="15">
    <source>
        <dbReference type="SAM" id="Phobius"/>
    </source>
</evidence>
<keyword evidence="7" id="KW-0547">Nucleotide-binding</keyword>
<dbReference type="InterPro" id="IPR036641">
    <property type="entry name" value="HPT_dom_sf"/>
</dbReference>
<feature type="signal peptide" evidence="16">
    <location>
        <begin position="1"/>
        <end position="24"/>
    </location>
</feature>
<evidence type="ECO:0000256" key="6">
    <source>
        <dbReference type="ARBA" id="ARBA00022692"/>
    </source>
</evidence>
<accession>A0ABU1ZEV8</accession>
<dbReference type="SUPFAM" id="SSF55874">
    <property type="entry name" value="ATPase domain of HSP90 chaperone/DNA topoisomerase II/histidine kinase"/>
    <property type="match status" value="1"/>
</dbReference>
<keyword evidence="16" id="KW-0732">Signal</keyword>
<evidence type="ECO:0000256" key="3">
    <source>
        <dbReference type="ARBA" id="ARBA00012438"/>
    </source>
</evidence>
<dbReference type="InterPro" id="IPR001789">
    <property type="entry name" value="Sig_transdc_resp-reg_receiver"/>
</dbReference>
<protein>
    <recommendedName>
        <fullName evidence="3">histidine kinase</fullName>
        <ecNumber evidence="3">2.7.13.3</ecNumber>
    </recommendedName>
</protein>
<name>A0ABU1ZEV8_9BURK</name>
<dbReference type="Gene3D" id="1.10.287.130">
    <property type="match status" value="1"/>
</dbReference>
<dbReference type="CDD" id="cd00082">
    <property type="entry name" value="HisKA"/>
    <property type="match status" value="1"/>
</dbReference>
<evidence type="ECO:0000259" key="17">
    <source>
        <dbReference type="PROSITE" id="PS50109"/>
    </source>
</evidence>
<feature type="domain" description="Histidine kinase" evidence="17">
    <location>
        <begin position="497"/>
        <end position="718"/>
    </location>
</feature>
<evidence type="ECO:0000256" key="2">
    <source>
        <dbReference type="ARBA" id="ARBA00004651"/>
    </source>
</evidence>
<evidence type="ECO:0000256" key="8">
    <source>
        <dbReference type="ARBA" id="ARBA00022840"/>
    </source>
</evidence>
<evidence type="ECO:0000256" key="12">
    <source>
        <dbReference type="PROSITE-ProRule" id="PRU00110"/>
    </source>
</evidence>
<dbReference type="InterPro" id="IPR019734">
    <property type="entry name" value="TPR_rpt"/>
</dbReference>
<dbReference type="InterPro" id="IPR005467">
    <property type="entry name" value="His_kinase_dom"/>
</dbReference>
<dbReference type="SUPFAM" id="SSF52172">
    <property type="entry name" value="CheY-like"/>
    <property type="match status" value="2"/>
</dbReference>
<dbReference type="InterPro" id="IPR011006">
    <property type="entry name" value="CheY-like_superfamily"/>
</dbReference>
<dbReference type="EC" id="2.7.13.3" evidence="3"/>
<dbReference type="Pfam" id="PF00072">
    <property type="entry name" value="Response_reg"/>
    <property type="match status" value="2"/>
</dbReference>
<evidence type="ECO:0000256" key="11">
    <source>
        <dbReference type="ARBA" id="ARBA00023136"/>
    </source>
</evidence>
<evidence type="ECO:0000256" key="10">
    <source>
        <dbReference type="ARBA" id="ARBA00023012"/>
    </source>
</evidence>
<evidence type="ECO:0000256" key="9">
    <source>
        <dbReference type="ARBA" id="ARBA00022989"/>
    </source>
</evidence>
<keyword evidence="5 13" id="KW-0597">Phosphoprotein</keyword>
<dbReference type="SMART" id="SM00388">
    <property type="entry name" value="HisKA"/>
    <property type="match status" value="1"/>
</dbReference>
<keyword evidence="6 15" id="KW-0812">Transmembrane</keyword>
<keyword evidence="10" id="KW-0902">Two-component regulatory system</keyword>
<feature type="modified residue" description="Phosphohistidine" evidence="12">
    <location>
        <position position="1072"/>
    </location>
</feature>
<dbReference type="InterPro" id="IPR011990">
    <property type="entry name" value="TPR-like_helical_dom_sf"/>
</dbReference>
<dbReference type="CDD" id="cd17546">
    <property type="entry name" value="REC_hyHK_CKI1_RcsC-like"/>
    <property type="match status" value="1"/>
</dbReference>
<dbReference type="PROSITE" id="PS50109">
    <property type="entry name" value="HIS_KIN"/>
    <property type="match status" value="1"/>
</dbReference>
<dbReference type="PANTHER" id="PTHR45339:SF1">
    <property type="entry name" value="HYBRID SIGNAL TRANSDUCTION HISTIDINE KINASE J"/>
    <property type="match status" value="1"/>
</dbReference>
<dbReference type="PRINTS" id="PR00344">
    <property type="entry name" value="BCTRLSENSOR"/>
</dbReference>
<dbReference type="SUPFAM" id="SSF47226">
    <property type="entry name" value="Histidine-containing phosphotransfer domain, HPT domain"/>
    <property type="match status" value="1"/>
</dbReference>
<evidence type="ECO:0000259" key="19">
    <source>
        <dbReference type="PROSITE" id="PS50894"/>
    </source>
</evidence>
<keyword evidence="14" id="KW-0175">Coiled coil</keyword>
<evidence type="ECO:0000256" key="5">
    <source>
        <dbReference type="ARBA" id="ARBA00022553"/>
    </source>
</evidence>
<dbReference type="SUPFAM" id="SSF47384">
    <property type="entry name" value="Homodimeric domain of signal transducing histidine kinase"/>
    <property type="match status" value="1"/>
</dbReference>
<dbReference type="EMBL" id="JAVDXQ010000007">
    <property type="protein sequence ID" value="MDR7299147.1"/>
    <property type="molecule type" value="Genomic_DNA"/>
</dbReference>
<keyword evidence="21" id="KW-1185">Reference proteome</keyword>
<dbReference type="Gene3D" id="3.40.50.2300">
    <property type="match status" value="2"/>
</dbReference>
<dbReference type="Pfam" id="PF01627">
    <property type="entry name" value="Hpt"/>
    <property type="match status" value="1"/>
</dbReference>
<feature type="coiled-coil region" evidence="14">
    <location>
        <begin position="82"/>
        <end position="112"/>
    </location>
</feature>
<feature type="coiled-coil region" evidence="14">
    <location>
        <begin position="449"/>
        <end position="490"/>
    </location>
</feature>
<dbReference type="Pfam" id="PF00512">
    <property type="entry name" value="HisKA"/>
    <property type="match status" value="1"/>
</dbReference>
<dbReference type="InterPro" id="IPR003661">
    <property type="entry name" value="HisK_dim/P_dom"/>
</dbReference>
<dbReference type="InterPro" id="IPR008207">
    <property type="entry name" value="Sig_transdc_His_kin_Hpt_dom"/>
</dbReference>
<evidence type="ECO:0000256" key="13">
    <source>
        <dbReference type="PROSITE-ProRule" id="PRU00169"/>
    </source>
</evidence>
<comment type="caution">
    <text evidence="20">The sequence shown here is derived from an EMBL/GenBank/DDBJ whole genome shotgun (WGS) entry which is preliminary data.</text>
</comment>
<evidence type="ECO:0000259" key="18">
    <source>
        <dbReference type="PROSITE" id="PS50110"/>
    </source>
</evidence>
<evidence type="ECO:0000256" key="14">
    <source>
        <dbReference type="SAM" id="Coils"/>
    </source>
</evidence>
<keyword evidence="4" id="KW-1003">Cell membrane</keyword>
<dbReference type="Pfam" id="PF02518">
    <property type="entry name" value="HATPase_c"/>
    <property type="match status" value="1"/>
</dbReference>
<dbReference type="SUPFAM" id="SSF48452">
    <property type="entry name" value="TPR-like"/>
    <property type="match status" value="2"/>
</dbReference>
<feature type="domain" description="Response regulatory" evidence="18">
    <location>
        <begin position="735"/>
        <end position="860"/>
    </location>
</feature>
<evidence type="ECO:0000256" key="4">
    <source>
        <dbReference type="ARBA" id="ARBA00022475"/>
    </source>
</evidence>
<evidence type="ECO:0000313" key="20">
    <source>
        <dbReference type="EMBL" id="MDR7299147.1"/>
    </source>
</evidence>
<dbReference type="Gene3D" id="1.25.40.10">
    <property type="entry name" value="Tetratricopeptide repeat domain"/>
    <property type="match status" value="2"/>
</dbReference>
<dbReference type="InterPro" id="IPR036097">
    <property type="entry name" value="HisK_dim/P_sf"/>
</dbReference>
<evidence type="ECO:0000313" key="21">
    <source>
        <dbReference type="Proteomes" id="UP001180536"/>
    </source>
</evidence>
<comment type="subcellular location">
    <subcellularLocation>
        <location evidence="2">Cell membrane</location>
        <topology evidence="2">Multi-pass membrane protein</topology>
    </subcellularLocation>
</comment>
<dbReference type="PROSITE" id="PS50110">
    <property type="entry name" value="RESPONSE_REGULATORY"/>
    <property type="match status" value="2"/>
</dbReference>
<reference evidence="20 21" key="1">
    <citation type="submission" date="2023-07" db="EMBL/GenBank/DDBJ databases">
        <title>Sorghum-associated microbial communities from plants grown in Nebraska, USA.</title>
        <authorList>
            <person name="Schachtman D."/>
        </authorList>
    </citation>
    <scope>NUCLEOTIDE SEQUENCE [LARGE SCALE GENOMIC DNA]</scope>
    <source>
        <strain evidence="20 21">BE310</strain>
    </source>
</reference>
<dbReference type="InterPro" id="IPR004358">
    <property type="entry name" value="Sig_transdc_His_kin-like_C"/>
</dbReference>
<dbReference type="CDD" id="cd16922">
    <property type="entry name" value="HATPase_EvgS-ArcB-TorS-like"/>
    <property type="match status" value="1"/>
</dbReference>
<keyword evidence="20" id="KW-0418">Kinase</keyword>
<dbReference type="Gene3D" id="3.30.565.10">
    <property type="entry name" value="Histidine kinase-like ATPase, C-terminal domain"/>
    <property type="match status" value="1"/>
</dbReference>
<dbReference type="Gene3D" id="1.20.120.160">
    <property type="entry name" value="HPT domain"/>
    <property type="match status" value="1"/>
</dbReference>
<dbReference type="PROSITE" id="PS50894">
    <property type="entry name" value="HPT"/>
    <property type="match status" value="1"/>
</dbReference>
<dbReference type="InterPro" id="IPR036890">
    <property type="entry name" value="HATPase_C_sf"/>
</dbReference>
<dbReference type="PANTHER" id="PTHR45339">
    <property type="entry name" value="HYBRID SIGNAL TRANSDUCTION HISTIDINE KINASE J"/>
    <property type="match status" value="1"/>
</dbReference>
<feature type="domain" description="HPt" evidence="19">
    <location>
        <begin position="1033"/>
        <end position="1130"/>
    </location>
</feature>
<dbReference type="SMART" id="SM00448">
    <property type="entry name" value="REC"/>
    <property type="match status" value="2"/>
</dbReference>
<feature type="domain" description="Response regulatory" evidence="18">
    <location>
        <begin position="888"/>
        <end position="1004"/>
    </location>
</feature>
<keyword evidence="20" id="KW-0808">Transferase</keyword>
<dbReference type="GO" id="GO:0016301">
    <property type="term" value="F:kinase activity"/>
    <property type="evidence" value="ECO:0007669"/>
    <property type="project" value="UniProtKB-KW"/>
</dbReference>
<evidence type="ECO:0000256" key="16">
    <source>
        <dbReference type="SAM" id="SignalP"/>
    </source>
</evidence>
<proteinExistence type="predicted"/>
<dbReference type="SMART" id="SM00387">
    <property type="entry name" value="HATPase_c"/>
    <property type="match status" value="1"/>
</dbReference>
<feature type="chain" id="PRO_5045176188" description="histidine kinase" evidence="16">
    <location>
        <begin position="25"/>
        <end position="1130"/>
    </location>
</feature>
<gene>
    <name evidence="20" type="ORF">J2X16_004515</name>
</gene>
<dbReference type="RefSeq" id="WP_310348640.1">
    <property type="nucleotide sequence ID" value="NZ_JAVDXQ010000007.1"/>
</dbReference>
<keyword evidence="11 15" id="KW-0472">Membrane</keyword>
<feature type="modified residue" description="4-aspartylphosphate" evidence="13">
    <location>
        <position position="789"/>
    </location>
</feature>